<feature type="region of interest" description="Disordered" evidence="1">
    <location>
        <begin position="1"/>
        <end position="31"/>
    </location>
</feature>
<organism evidence="2 3">
    <name type="scientific">Fusarium oxysporum NRRL 32931</name>
    <dbReference type="NCBI Taxonomy" id="660029"/>
    <lineage>
        <taxon>Eukaryota</taxon>
        <taxon>Fungi</taxon>
        <taxon>Dikarya</taxon>
        <taxon>Ascomycota</taxon>
        <taxon>Pezizomycotina</taxon>
        <taxon>Sordariomycetes</taxon>
        <taxon>Hypocreomycetidae</taxon>
        <taxon>Hypocreales</taxon>
        <taxon>Nectriaceae</taxon>
        <taxon>Fusarium</taxon>
        <taxon>Fusarium oxysporum species complex</taxon>
    </lineage>
</organism>
<gene>
    <name evidence="2" type="ORF">FOYG_10932</name>
</gene>
<dbReference type="EMBL" id="JH717845">
    <property type="protein sequence ID" value="EWY86379.1"/>
    <property type="molecule type" value="Genomic_DNA"/>
</dbReference>
<proteinExistence type="predicted"/>
<protein>
    <submittedName>
        <fullName evidence="2">Uncharacterized protein</fullName>
    </submittedName>
</protein>
<evidence type="ECO:0000313" key="3">
    <source>
        <dbReference type="Proteomes" id="UP000030753"/>
    </source>
</evidence>
<evidence type="ECO:0000313" key="2">
    <source>
        <dbReference type="EMBL" id="EWY86379.1"/>
    </source>
</evidence>
<accession>W9I037</accession>
<evidence type="ECO:0000256" key="1">
    <source>
        <dbReference type="SAM" id="MobiDB-lite"/>
    </source>
</evidence>
<reference evidence="2 3" key="1">
    <citation type="submission" date="2011-06" db="EMBL/GenBank/DDBJ databases">
        <title>The Genome Sequence of Fusarium oxysporum FOSC 3-a.</title>
        <authorList>
            <consortium name="The Broad Institute Genome Sequencing Platform"/>
            <person name="Ma L.-J."/>
            <person name="Gale L.R."/>
            <person name="Schwartz D.C."/>
            <person name="Zhou S."/>
            <person name="Corby-Kistler H."/>
            <person name="Young S.K."/>
            <person name="Zeng Q."/>
            <person name="Gargeya S."/>
            <person name="Fitzgerald M."/>
            <person name="Haas B."/>
            <person name="Abouelleil A."/>
            <person name="Alvarado L."/>
            <person name="Arachchi H.M."/>
            <person name="Berlin A."/>
            <person name="Brown A."/>
            <person name="Chapman S.B."/>
            <person name="Chen Z."/>
            <person name="Dunbar C."/>
            <person name="Freedman E."/>
            <person name="Gearin G."/>
            <person name="Gellesch M."/>
            <person name="Goldberg J."/>
            <person name="Griggs A."/>
            <person name="Gujja S."/>
            <person name="Heiman D."/>
            <person name="Howarth C."/>
            <person name="Larson L."/>
            <person name="Lui A."/>
            <person name="MacDonald P.J.P."/>
            <person name="Mehta T."/>
            <person name="Montmayeur A."/>
            <person name="Murphy C."/>
            <person name="Neiman D."/>
            <person name="Pearson M."/>
            <person name="Priest M."/>
            <person name="Roberts A."/>
            <person name="Saif S."/>
            <person name="Shea T."/>
            <person name="Shenoy N."/>
            <person name="Sisk P."/>
            <person name="Stolte C."/>
            <person name="Sykes S."/>
            <person name="Wortman J."/>
            <person name="Nusbaum C."/>
            <person name="Birren B."/>
        </authorList>
    </citation>
    <scope>NUCLEOTIDE SEQUENCE [LARGE SCALE GENOMIC DNA]</scope>
    <source>
        <strain evidence="3">FOSC 3-a</strain>
    </source>
</reference>
<dbReference type="Proteomes" id="UP000030753">
    <property type="component" value="Unassembled WGS sequence"/>
</dbReference>
<name>W9I037_FUSOX</name>
<dbReference type="HOGENOM" id="CLU_2171154_0_0_1"/>
<dbReference type="AlphaFoldDB" id="W9I037"/>
<sequence>MILTAHAKGRGSKNIPRQRRDINKRPARHRGTVDVMSWGRGEWGTLSPGGSNRRFSRVDLISGLPVHCNCYIESSTEPANGQDLDHWNPCYVSWTIMSFHEKNKHWTRGGRCRSL</sequence>